<keyword evidence="5" id="KW-1185">Reference proteome</keyword>
<organism evidence="3 5">
    <name type="scientific">Prevotella heparinolytica</name>
    <dbReference type="NCBI Taxonomy" id="28113"/>
    <lineage>
        <taxon>Bacteria</taxon>
        <taxon>Pseudomonadati</taxon>
        <taxon>Bacteroidota</taxon>
        <taxon>Bacteroidia</taxon>
        <taxon>Bacteroidales</taxon>
        <taxon>Bacteroidaceae</taxon>
        <taxon>Bacteroides</taxon>
    </lineage>
</organism>
<evidence type="ECO:0000259" key="2">
    <source>
        <dbReference type="PROSITE" id="PS50943"/>
    </source>
</evidence>
<dbReference type="OrthoDB" id="9796786at2"/>
<evidence type="ECO:0000313" key="3">
    <source>
        <dbReference type="EMBL" id="RRD92349.1"/>
    </source>
</evidence>
<dbReference type="Pfam" id="PF01381">
    <property type="entry name" value="HTH_3"/>
    <property type="match status" value="1"/>
</dbReference>
<sequence>MIEIKGIDPQMIANNIEPFEPTHPGELLKEEIECRNISQKQLAADMGVSYTVLNDIVNCKRSVNTKFALLCEQALGVPAHVLLKLQADYDMITTKRDKSFIQRLANVRKVAAVL</sequence>
<dbReference type="Proteomes" id="UP000279562">
    <property type="component" value="Unassembled WGS sequence"/>
</dbReference>
<dbReference type="EMBL" id="CAACYH010000004">
    <property type="protein sequence ID" value="VFB13923.1"/>
    <property type="molecule type" value="Genomic_DNA"/>
</dbReference>
<dbReference type="NCBIfam" id="TIGR02607">
    <property type="entry name" value="antidote_HigA"/>
    <property type="match status" value="1"/>
</dbReference>
<dbReference type="SMART" id="SM00530">
    <property type="entry name" value="HTH_XRE"/>
    <property type="match status" value="1"/>
</dbReference>
<proteinExistence type="predicted"/>
<dbReference type="PANTHER" id="PTHR36924">
    <property type="entry name" value="ANTITOXIN HIGA-1"/>
    <property type="match status" value="1"/>
</dbReference>
<evidence type="ECO:0000256" key="1">
    <source>
        <dbReference type="ARBA" id="ARBA00023125"/>
    </source>
</evidence>
<evidence type="ECO:0000313" key="6">
    <source>
        <dbReference type="Proteomes" id="UP000396835"/>
    </source>
</evidence>
<name>A0A3P2AA31_9BACE</name>
<reference evidence="3 5" key="1">
    <citation type="submission" date="2018-11" db="EMBL/GenBank/DDBJ databases">
        <title>Genomes From Bacteria Associated with the Canine Oral Cavity: a Test Case for Automated Genome-Based Taxonomic Assignment.</title>
        <authorList>
            <person name="Coil D.A."/>
            <person name="Jospin G."/>
            <person name="Darling A.E."/>
            <person name="Wallis C."/>
            <person name="Davis I.J."/>
            <person name="Harris S."/>
            <person name="Eisen J.A."/>
            <person name="Holcombe L.J."/>
            <person name="O'Flynn C."/>
        </authorList>
    </citation>
    <scope>NUCLEOTIDE SEQUENCE [LARGE SCALE GENOMIC DNA]</scope>
    <source>
        <strain evidence="3 5">OH1047_COT-310</strain>
    </source>
</reference>
<dbReference type="PANTHER" id="PTHR36924:SF1">
    <property type="entry name" value="ANTITOXIN HIGA-1"/>
    <property type="match status" value="1"/>
</dbReference>
<evidence type="ECO:0000313" key="5">
    <source>
        <dbReference type="Proteomes" id="UP000279562"/>
    </source>
</evidence>
<dbReference type="AlphaFoldDB" id="A0A3P2AA31"/>
<dbReference type="InterPro" id="IPR013430">
    <property type="entry name" value="Toxin_antidote_HigA"/>
</dbReference>
<reference evidence="4 6" key="2">
    <citation type="submission" date="2019-02" db="EMBL/GenBank/DDBJ databases">
        <authorList>
            <consortium name="Pathogen Informatics"/>
        </authorList>
    </citation>
    <scope>NUCLEOTIDE SEQUENCE [LARGE SCALE GENOMIC DNA]</scope>
    <source>
        <strain evidence="4 6">3012STDY7078512</strain>
    </source>
</reference>
<dbReference type="InterPro" id="IPR001387">
    <property type="entry name" value="Cro/C1-type_HTH"/>
</dbReference>
<dbReference type="PROSITE" id="PS50943">
    <property type="entry name" value="HTH_CROC1"/>
    <property type="match status" value="1"/>
</dbReference>
<keyword evidence="1" id="KW-0238">DNA-binding</keyword>
<feature type="domain" description="HTH cro/C1-type" evidence="2">
    <location>
        <begin position="28"/>
        <end position="82"/>
    </location>
</feature>
<accession>A0A3P2AA31</accession>
<dbReference type="EMBL" id="RQYF01000011">
    <property type="protein sequence ID" value="RRD92349.1"/>
    <property type="molecule type" value="Genomic_DNA"/>
</dbReference>
<dbReference type="GO" id="GO:0003677">
    <property type="term" value="F:DNA binding"/>
    <property type="evidence" value="ECO:0007669"/>
    <property type="project" value="UniProtKB-KW"/>
</dbReference>
<dbReference type="RefSeq" id="WP_125238646.1">
    <property type="nucleotide sequence ID" value="NZ_CAACYH010000004.1"/>
</dbReference>
<dbReference type="InterPro" id="IPR010982">
    <property type="entry name" value="Lambda_DNA-bd_dom_sf"/>
</dbReference>
<dbReference type="Proteomes" id="UP000396835">
    <property type="component" value="Unassembled WGS sequence"/>
</dbReference>
<protein>
    <submittedName>
        <fullName evidence="3">Addiction module antidote protein, HigA family</fullName>
    </submittedName>
    <submittedName>
        <fullName evidence="4">XRE family transcriptional regulator</fullName>
    </submittedName>
</protein>
<dbReference type="CDD" id="cd00093">
    <property type="entry name" value="HTH_XRE"/>
    <property type="match status" value="1"/>
</dbReference>
<dbReference type="Gene3D" id="1.10.260.40">
    <property type="entry name" value="lambda repressor-like DNA-binding domains"/>
    <property type="match status" value="1"/>
</dbReference>
<evidence type="ECO:0000313" key="4">
    <source>
        <dbReference type="EMBL" id="VFB13923.1"/>
    </source>
</evidence>
<gene>
    <name evidence="3" type="primary">higA</name>
    <name evidence="3" type="ORF">EII33_04210</name>
    <name evidence="4" type="ORF">NCTC7812_01456</name>
</gene>
<dbReference type="SUPFAM" id="SSF47413">
    <property type="entry name" value="lambda repressor-like DNA-binding domains"/>
    <property type="match status" value="1"/>
</dbReference>